<dbReference type="GO" id="GO:0016314">
    <property type="term" value="F:phosphatidylinositol-3,4,5-trisphosphate 3-phosphatase activity"/>
    <property type="evidence" value="ECO:0007669"/>
    <property type="project" value="UniProtKB-EC"/>
</dbReference>
<evidence type="ECO:0000256" key="2">
    <source>
        <dbReference type="ARBA" id="ARBA00004496"/>
    </source>
</evidence>
<dbReference type="GO" id="GO:0051896">
    <property type="term" value="P:regulation of phosphatidylinositol 3-kinase/protein kinase B signal transduction"/>
    <property type="evidence" value="ECO:0007669"/>
    <property type="project" value="TreeGrafter"/>
</dbReference>
<evidence type="ECO:0000256" key="5">
    <source>
        <dbReference type="ARBA" id="ARBA00013064"/>
    </source>
</evidence>
<evidence type="ECO:0000259" key="23">
    <source>
        <dbReference type="PROSITE" id="PS50056"/>
    </source>
</evidence>
<dbReference type="EC" id="3.1.3.67" evidence="4"/>
<dbReference type="GO" id="GO:0043491">
    <property type="term" value="P:phosphatidylinositol 3-kinase/protein kinase B signal transduction"/>
    <property type="evidence" value="ECO:0007669"/>
    <property type="project" value="TreeGrafter"/>
</dbReference>
<dbReference type="SUPFAM" id="SSF49562">
    <property type="entry name" value="C2 domain (Calcium/lipid-binding domain, CaLB)"/>
    <property type="match status" value="1"/>
</dbReference>
<reference evidence="26" key="1">
    <citation type="journal article" date="2016" name="PLoS ONE">
        <title>A Deep Insight into the Sialome of Male and Female Aedes aegypti Mosquitoes.</title>
        <authorList>
            <person name="Ribeiro J.M."/>
            <person name="Martin-Martin I."/>
            <person name="Arca B."/>
            <person name="Calvo E."/>
        </authorList>
    </citation>
    <scope>NUCLEOTIDE SEQUENCE</scope>
    <source>
        <strain evidence="26">Liverpool</strain>
        <tissue evidence="26">Salivary glands</tissue>
    </source>
</reference>
<dbReference type="PROSITE" id="PS51182">
    <property type="entry name" value="C2_TENSIN"/>
    <property type="match status" value="1"/>
</dbReference>
<evidence type="ECO:0000256" key="10">
    <source>
        <dbReference type="ARBA" id="ARBA00023098"/>
    </source>
</evidence>
<dbReference type="VEuPathDB" id="VectorBase:AAEL017224"/>
<evidence type="ECO:0000256" key="18">
    <source>
        <dbReference type="ARBA" id="ARBA00044309"/>
    </source>
</evidence>
<dbReference type="PROSITE" id="PS50054">
    <property type="entry name" value="TYR_PHOSPHATASE_DUAL"/>
    <property type="match status" value="1"/>
</dbReference>
<evidence type="ECO:0000256" key="19">
    <source>
        <dbReference type="ARBA" id="ARBA00047986"/>
    </source>
</evidence>
<keyword evidence="10" id="KW-0443">Lipid metabolism</keyword>
<comment type="subcellular location">
    <subcellularLocation>
        <location evidence="1">Cell projection</location>
        <location evidence="1">Neuron projection</location>
    </subcellularLocation>
    <subcellularLocation>
        <location evidence="2">Cytoplasm</location>
    </subcellularLocation>
</comment>
<evidence type="ECO:0000256" key="7">
    <source>
        <dbReference type="ARBA" id="ARBA00022490"/>
    </source>
</evidence>
<dbReference type="PROSITE" id="PS50056">
    <property type="entry name" value="TYR_PHOSPHATASE_2"/>
    <property type="match status" value="1"/>
</dbReference>
<comment type="catalytic activity">
    <reaction evidence="13">
        <text>1,2-dioctanoyl-sn-glycero-3-phospho-(1D-myo-inositol-3,4,5-trisphosphate) + H2O = 1,2-dioctanoyl-sn-glycero-3-phospho-(1D-myo-inositol-4,5-bisphosphate) + phosphate</text>
        <dbReference type="Rhea" id="RHEA:43552"/>
        <dbReference type="ChEBI" id="CHEBI:15377"/>
        <dbReference type="ChEBI" id="CHEBI:43474"/>
        <dbReference type="ChEBI" id="CHEBI:83416"/>
        <dbReference type="ChEBI" id="CHEBI:83419"/>
    </reaction>
    <physiologicalReaction direction="left-to-right" evidence="13">
        <dbReference type="Rhea" id="RHEA:43553"/>
    </physiologicalReaction>
</comment>
<dbReference type="PANTHER" id="PTHR12305">
    <property type="entry name" value="PHOSPHATASE WITH HOMOLOGY TO TENSIN"/>
    <property type="match status" value="1"/>
</dbReference>
<dbReference type="GO" id="GO:0050793">
    <property type="term" value="P:regulation of developmental process"/>
    <property type="evidence" value="ECO:0007669"/>
    <property type="project" value="UniProtKB-ARBA"/>
</dbReference>
<keyword evidence="26" id="KW-0418">Kinase</keyword>
<dbReference type="GO" id="GO:0005886">
    <property type="term" value="C:plasma membrane"/>
    <property type="evidence" value="ECO:0007669"/>
    <property type="project" value="TreeGrafter"/>
</dbReference>
<dbReference type="GO" id="GO:0046856">
    <property type="term" value="P:phosphatidylinositol dephosphorylation"/>
    <property type="evidence" value="ECO:0007669"/>
    <property type="project" value="TreeGrafter"/>
</dbReference>
<dbReference type="InterPro" id="IPR045101">
    <property type="entry name" value="PTP_PTEN"/>
</dbReference>
<comment type="catalytic activity">
    <reaction evidence="21">
        <text>O-phospho-L-tyrosyl-[protein] + H2O = L-tyrosyl-[protein] + phosphate</text>
        <dbReference type="Rhea" id="RHEA:10684"/>
        <dbReference type="Rhea" id="RHEA-COMP:10136"/>
        <dbReference type="Rhea" id="RHEA-COMP:20101"/>
        <dbReference type="ChEBI" id="CHEBI:15377"/>
        <dbReference type="ChEBI" id="CHEBI:43474"/>
        <dbReference type="ChEBI" id="CHEBI:46858"/>
        <dbReference type="ChEBI" id="CHEBI:61978"/>
        <dbReference type="EC" id="3.1.3.48"/>
    </reaction>
    <physiologicalReaction direction="left-to-right" evidence="21">
        <dbReference type="Rhea" id="RHEA:10685"/>
    </physiologicalReaction>
</comment>
<evidence type="ECO:0000256" key="8">
    <source>
        <dbReference type="ARBA" id="ARBA00022801"/>
    </source>
</evidence>
<dbReference type="InterPro" id="IPR020422">
    <property type="entry name" value="TYR_PHOSPHATASE_DUAL_dom"/>
</dbReference>
<evidence type="ECO:0000256" key="14">
    <source>
        <dbReference type="ARBA" id="ARBA00034338"/>
    </source>
</evidence>
<comment type="catalytic activity">
    <reaction evidence="16">
        <text>a 1,2-diacyl-sn-glycero-3-phospho-(1D-myo-inositol-3,4,5-trisphosphate) + H2O = a 1,2-diacyl-sn-glycero-3-phospho-(1D-myo-inositol-4,5-bisphosphate) + phosphate</text>
        <dbReference type="Rhea" id="RHEA:25017"/>
        <dbReference type="ChEBI" id="CHEBI:15377"/>
        <dbReference type="ChEBI" id="CHEBI:43474"/>
        <dbReference type="ChEBI" id="CHEBI:57836"/>
        <dbReference type="ChEBI" id="CHEBI:58456"/>
        <dbReference type="EC" id="3.1.3.67"/>
    </reaction>
    <physiologicalReaction direction="left-to-right" evidence="16">
        <dbReference type="Rhea" id="RHEA:25018"/>
    </physiologicalReaction>
</comment>
<evidence type="ECO:0000256" key="11">
    <source>
        <dbReference type="ARBA" id="ARBA00023273"/>
    </source>
</evidence>
<dbReference type="SMART" id="SM00404">
    <property type="entry name" value="PTPc_motif"/>
    <property type="match status" value="1"/>
</dbReference>
<evidence type="ECO:0000313" key="26">
    <source>
        <dbReference type="EMBL" id="JAN95767.1"/>
    </source>
</evidence>
<dbReference type="GO" id="GO:0005829">
    <property type="term" value="C:cytosol"/>
    <property type="evidence" value="ECO:0007669"/>
    <property type="project" value="TreeGrafter"/>
</dbReference>
<comment type="catalytic activity">
    <reaction evidence="17">
        <text>1D-myo-inositol 1,3,4,5,6-pentakisphosphate + H2O = 1D-myo-inositol 1,4,5,6-tetrakisphosphate + phosphate</text>
        <dbReference type="Rhea" id="RHEA:77143"/>
        <dbReference type="ChEBI" id="CHEBI:15377"/>
        <dbReference type="ChEBI" id="CHEBI:43474"/>
        <dbReference type="ChEBI" id="CHEBI:57627"/>
        <dbReference type="ChEBI" id="CHEBI:57733"/>
    </reaction>
    <physiologicalReaction direction="left-to-right" evidence="17">
        <dbReference type="Rhea" id="RHEA:77144"/>
    </physiologicalReaction>
</comment>
<keyword evidence="9" id="KW-0904">Protein phosphatase</keyword>
<evidence type="ECO:0000256" key="4">
    <source>
        <dbReference type="ARBA" id="ARBA00013015"/>
    </source>
</evidence>
<keyword evidence="8" id="KW-0378">Hydrolase</keyword>
<proteinExistence type="evidence at transcript level"/>
<evidence type="ECO:0000256" key="3">
    <source>
        <dbReference type="ARBA" id="ARBA00007881"/>
    </source>
</evidence>
<evidence type="ECO:0000259" key="22">
    <source>
        <dbReference type="PROSITE" id="PS50054"/>
    </source>
</evidence>
<evidence type="ECO:0000256" key="9">
    <source>
        <dbReference type="ARBA" id="ARBA00022912"/>
    </source>
</evidence>
<feature type="domain" description="Tyrosine-protein phosphatase" evidence="22">
    <location>
        <begin position="221"/>
        <end position="366"/>
    </location>
</feature>
<dbReference type="InterPro" id="IPR029021">
    <property type="entry name" value="Prot-tyrosine_phosphatase-like"/>
</dbReference>
<evidence type="ECO:0000256" key="17">
    <source>
        <dbReference type="ARBA" id="ARBA00043762"/>
    </source>
</evidence>
<feature type="domain" description="Phosphatase tensin-type" evidence="24">
    <location>
        <begin position="198"/>
        <end position="368"/>
    </location>
</feature>
<keyword evidence="11" id="KW-0966">Cell projection</keyword>
<dbReference type="EMBL" id="GDUN01000152">
    <property type="protein sequence ID" value="JAN95767.1"/>
    <property type="molecule type" value="mRNA"/>
</dbReference>
<dbReference type="PANTHER" id="PTHR12305:SF81">
    <property type="entry name" value="PHOSPHATIDYLINOSITOL 3,4,5-TRISPHOSPHATE 3-PHOSPHATASE AND DUAL-SPECIFICITY PROTEIN PHOSPHATASE PTEN"/>
    <property type="match status" value="1"/>
</dbReference>
<accession>A0A0P6J6C0</accession>
<evidence type="ECO:0000259" key="25">
    <source>
        <dbReference type="PROSITE" id="PS51182"/>
    </source>
</evidence>
<feature type="domain" description="C2 tensin-type" evidence="25">
    <location>
        <begin position="371"/>
        <end position="461"/>
    </location>
</feature>
<keyword evidence="26" id="KW-0808">Transferase</keyword>
<comment type="catalytic activity">
    <reaction evidence="19">
        <text>O-phospho-L-seryl-[protein] + H2O = L-seryl-[protein] + phosphate</text>
        <dbReference type="Rhea" id="RHEA:20629"/>
        <dbReference type="Rhea" id="RHEA-COMP:9863"/>
        <dbReference type="Rhea" id="RHEA-COMP:11604"/>
        <dbReference type="ChEBI" id="CHEBI:15377"/>
        <dbReference type="ChEBI" id="CHEBI:29999"/>
        <dbReference type="ChEBI" id="CHEBI:43474"/>
        <dbReference type="ChEBI" id="CHEBI:83421"/>
        <dbReference type="EC" id="3.1.3.16"/>
    </reaction>
    <physiologicalReaction direction="left-to-right" evidence="19">
        <dbReference type="Rhea" id="RHEA:20630"/>
    </physiologicalReaction>
</comment>
<dbReference type="PROSITE" id="PS51181">
    <property type="entry name" value="PPASE_TENSIN"/>
    <property type="match status" value="1"/>
</dbReference>
<dbReference type="EC" id="3.1.3.48" evidence="5"/>
<dbReference type="Gene3D" id="2.60.40.1110">
    <property type="match status" value="1"/>
</dbReference>
<organism evidence="26">
    <name type="scientific">Aedes aegypti</name>
    <name type="common">Yellowfever mosquito</name>
    <name type="synonym">Culex aegypti</name>
    <dbReference type="NCBI Taxonomy" id="7159"/>
    <lineage>
        <taxon>Eukaryota</taxon>
        <taxon>Metazoa</taxon>
        <taxon>Ecdysozoa</taxon>
        <taxon>Arthropoda</taxon>
        <taxon>Hexapoda</taxon>
        <taxon>Insecta</taxon>
        <taxon>Pterygota</taxon>
        <taxon>Neoptera</taxon>
        <taxon>Endopterygota</taxon>
        <taxon>Diptera</taxon>
        <taxon>Nematocera</taxon>
        <taxon>Culicoidea</taxon>
        <taxon>Culicidae</taxon>
        <taxon>Culicinae</taxon>
        <taxon>Aedini</taxon>
        <taxon>Aedes</taxon>
        <taxon>Stegomyia</taxon>
    </lineage>
</organism>
<dbReference type="GO" id="GO:0005634">
    <property type="term" value="C:nucleus"/>
    <property type="evidence" value="ECO:0007669"/>
    <property type="project" value="TreeGrafter"/>
</dbReference>
<feature type="domain" description="Tyrosine specific protein phosphatases" evidence="23">
    <location>
        <begin position="285"/>
        <end position="342"/>
    </location>
</feature>
<evidence type="ECO:0000256" key="13">
    <source>
        <dbReference type="ARBA" id="ARBA00034268"/>
    </source>
</evidence>
<evidence type="ECO:0000259" key="24">
    <source>
        <dbReference type="PROSITE" id="PS51181"/>
    </source>
</evidence>
<dbReference type="InterPro" id="IPR014020">
    <property type="entry name" value="Tensin_C2-dom"/>
</dbReference>
<evidence type="ECO:0000256" key="12">
    <source>
        <dbReference type="ARBA" id="ARBA00034256"/>
    </source>
</evidence>
<dbReference type="InterPro" id="IPR057023">
    <property type="entry name" value="PTP-SAK"/>
</dbReference>
<sequence length="461" mass="52874">MNTLQSLYGRLDAIIHTLLNEVRATPSPRHDMLETLINFGLAVRNLSVHLSLEFKNFEKDFRHLRGLPVRSYDNAVPGILVGLDNTKVKTTLRLREGKPDAPVAAKTRIRWVVFGRNGGSNNESSHHVLHQCNQSSDMALHDLVKDFFRVEGAVVSSPTALDSVEDRRARKIPEATTIRTSSGRFKTGLLWKYDQVEFSDSRPMAERRLQYINDRIIAMGYPAEHMESIYRNKIEDVQKMLEKNHAGCYKIYNLCSERSYNHKRFPYYSGYPFKDHNPPDIELITSFCRDVDEHLRADSKNVVAVHCKAGKGRTGTMICCYLLYSRQFNTAAEALHYYAQRRTSDSKGVTIPSQRRYVEYYASLLQSNETYKPVTLYISEIRIAPAVNLKEGTITITGQDPKPLPEFKRGTNNDQQQIVAKLDYCMPLAGDAKIELVKNSVMKEKKCHFWFNTYFVERSAK</sequence>
<evidence type="ECO:0000256" key="20">
    <source>
        <dbReference type="ARBA" id="ARBA00048832"/>
    </source>
</evidence>
<dbReference type="InterPro" id="IPR029023">
    <property type="entry name" value="Tensin_phosphatase"/>
</dbReference>
<dbReference type="SUPFAM" id="SSF52799">
    <property type="entry name" value="(Phosphotyrosine protein) phosphatases II"/>
    <property type="match status" value="1"/>
</dbReference>
<dbReference type="InterPro" id="IPR003595">
    <property type="entry name" value="Tyr_Pase_cat"/>
</dbReference>
<comment type="similarity">
    <text evidence="3">Belongs to the PTEN phosphatase protein family.</text>
</comment>
<dbReference type="PROSITE" id="PS00383">
    <property type="entry name" value="TYR_PHOSPHATASE_1"/>
    <property type="match status" value="1"/>
</dbReference>
<dbReference type="InterPro" id="IPR016130">
    <property type="entry name" value="Tyr_Pase_AS"/>
</dbReference>
<feature type="non-terminal residue" evidence="26">
    <location>
        <position position="461"/>
    </location>
</feature>
<dbReference type="InterPro" id="IPR051281">
    <property type="entry name" value="Dual-spec_lipid-protein_phosph"/>
</dbReference>
<dbReference type="InterPro" id="IPR000387">
    <property type="entry name" value="Tyr_Pase_dom"/>
</dbReference>
<evidence type="ECO:0000256" key="16">
    <source>
        <dbReference type="ARBA" id="ARBA00043760"/>
    </source>
</evidence>
<dbReference type="SMART" id="SM01301">
    <property type="entry name" value="PTPlike_phytase"/>
    <property type="match status" value="1"/>
</dbReference>
<comment type="catalytic activity">
    <reaction evidence="12">
        <text>1,2-dihexadecanoyl-sn-glycero-3-phospho-(1D-myo-inositol-3,4,5-trisphosphate) + H2O = 1,2-dihexadecanoyl-sn-glycero-3-phospho-(1D-myo-inositol-4,5-bisphosphate) + phosphate</text>
        <dbReference type="Rhea" id="RHEA:43560"/>
        <dbReference type="ChEBI" id="CHEBI:15377"/>
        <dbReference type="ChEBI" id="CHEBI:43474"/>
        <dbReference type="ChEBI" id="CHEBI:83420"/>
        <dbReference type="ChEBI" id="CHEBI:83423"/>
    </reaction>
    <physiologicalReaction direction="left-to-right" evidence="12">
        <dbReference type="Rhea" id="RHEA:43561"/>
    </physiologicalReaction>
</comment>
<protein>
    <recommendedName>
        <fullName evidence="14">Phosphatidylinositol 3,4,5-trisphosphate 3-phosphatase and dual-specificity protein phosphatase PTEN</fullName>
        <ecNumber evidence="6">3.1.3.16</ecNumber>
        <ecNumber evidence="5">3.1.3.48</ecNumber>
        <ecNumber evidence="4">3.1.3.67</ecNumber>
    </recommendedName>
    <alternativeName>
        <fullName evidence="18">Inositol polyphosphate 3-phosphatase</fullName>
    </alternativeName>
</protein>
<evidence type="ECO:0000256" key="1">
    <source>
        <dbReference type="ARBA" id="ARBA00004487"/>
    </source>
</evidence>
<evidence type="ECO:0000256" key="6">
    <source>
        <dbReference type="ARBA" id="ARBA00013081"/>
    </source>
</evidence>
<comment type="catalytic activity">
    <reaction evidence="20">
        <text>O-phospho-L-threonyl-[protein] + H2O = L-threonyl-[protein] + phosphate</text>
        <dbReference type="Rhea" id="RHEA:47004"/>
        <dbReference type="Rhea" id="RHEA-COMP:11060"/>
        <dbReference type="Rhea" id="RHEA-COMP:11605"/>
        <dbReference type="ChEBI" id="CHEBI:15377"/>
        <dbReference type="ChEBI" id="CHEBI:30013"/>
        <dbReference type="ChEBI" id="CHEBI:43474"/>
        <dbReference type="ChEBI" id="CHEBI:61977"/>
        <dbReference type="EC" id="3.1.3.16"/>
    </reaction>
    <physiologicalReaction direction="left-to-right" evidence="20">
        <dbReference type="Rhea" id="RHEA:47005"/>
    </physiologicalReaction>
</comment>
<dbReference type="EC" id="3.1.3.16" evidence="6"/>
<keyword evidence="7" id="KW-0963">Cytoplasm</keyword>
<evidence type="ECO:0000256" key="21">
    <source>
        <dbReference type="ARBA" id="ARBA00051341"/>
    </source>
</evidence>
<name>A0A0P6J6C0_AEDAE</name>
<dbReference type="Pfam" id="PF22784">
    <property type="entry name" value="PTP-SAK"/>
    <property type="match status" value="1"/>
</dbReference>
<evidence type="ECO:0000256" key="15">
    <source>
        <dbReference type="ARBA" id="ARBA00043734"/>
    </source>
</evidence>
<dbReference type="CDD" id="cd14509">
    <property type="entry name" value="PTP_PTEN"/>
    <property type="match status" value="1"/>
</dbReference>
<dbReference type="GO" id="GO:0048870">
    <property type="term" value="P:cell motility"/>
    <property type="evidence" value="ECO:0007669"/>
    <property type="project" value="TreeGrafter"/>
</dbReference>
<dbReference type="InterPro" id="IPR035892">
    <property type="entry name" value="C2_domain_sf"/>
</dbReference>
<dbReference type="GO" id="GO:0016301">
    <property type="term" value="F:kinase activity"/>
    <property type="evidence" value="ECO:0007669"/>
    <property type="project" value="UniProtKB-KW"/>
</dbReference>
<dbReference type="Gene3D" id="3.90.190.10">
    <property type="entry name" value="Protein tyrosine phosphatase superfamily"/>
    <property type="match status" value="1"/>
</dbReference>
<comment type="catalytic activity">
    <reaction evidence="15">
        <text>1D-myo-inositol 1,3,4,5-tetrakisphosphate + H2O = 1D-myo-inositol 1,4,5-trisphosphate + phosphate</text>
        <dbReference type="Rhea" id="RHEA:77155"/>
        <dbReference type="ChEBI" id="CHEBI:15377"/>
        <dbReference type="ChEBI" id="CHEBI:43474"/>
        <dbReference type="ChEBI" id="CHEBI:57895"/>
        <dbReference type="ChEBI" id="CHEBI:203600"/>
    </reaction>
    <physiologicalReaction direction="left-to-right" evidence="15">
        <dbReference type="Rhea" id="RHEA:77156"/>
    </physiologicalReaction>
</comment>
<dbReference type="GO" id="GO:0043005">
    <property type="term" value="C:neuron projection"/>
    <property type="evidence" value="ECO:0007669"/>
    <property type="project" value="UniProtKB-SubCell"/>
</dbReference>
<dbReference type="GO" id="GO:0004725">
    <property type="term" value="F:protein tyrosine phosphatase activity"/>
    <property type="evidence" value="ECO:0007669"/>
    <property type="project" value="UniProtKB-EC"/>
</dbReference>
<dbReference type="GO" id="GO:0004722">
    <property type="term" value="F:protein serine/threonine phosphatase activity"/>
    <property type="evidence" value="ECO:0007669"/>
    <property type="project" value="UniProtKB-EC"/>
</dbReference>
<dbReference type="Pfam" id="PF10409">
    <property type="entry name" value="PTEN_C2"/>
    <property type="match status" value="1"/>
</dbReference>
<dbReference type="AlphaFoldDB" id="A0A0P6J6C0"/>
<dbReference type="GO" id="GO:0008285">
    <property type="term" value="P:negative regulation of cell population proliferation"/>
    <property type="evidence" value="ECO:0007669"/>
    <property type="project" value="TreeGrafter"/>
</dbReference>